<dbReference type="PANTHER" id="PTHR42730">
    <property type="entry name" value="2-OXOGLUTARATE SYNTHASE SUBUNIT KORC"/>
    <property type="match status" value="1"/>
</dbReference>
<dbReference type="InterPro" id="IPR002869">
    <property type="entry name" value="Pyrv_flavodox_OxRed_cen"/>
</dbReference>
<name>A0A1K1LE98_9BACT</name>
<feature type="domain" description="Pyruvate/ketoisovalerate oxidoreductase catalytic" evidence="2">
    <location>
        <begin position="11"/>
        <end position="176"/>
    </location>
</feature>
<dbReference type="InterPro" id="IPR052554">
    <property type="entry name" value="2-oxoglutarate_synth_KorC"/>
</dbReference>
<dbReference type="Pfam" id="PF01558">
    <property type="entry name" value="POR"/>
    <property type="match status" value="1"/>
</dbReference>
<evidence type="ECO:0000256" key="1">
    <source>
        <dbReference type="ARBA" id="ARBA00023002"/>
    </source>
</evidence>
<keyword evidence="1 3" id="KW-0560">Oxidoreductase</keyword>
<evidence type="ECO:0000259" key="2">
    <source>
        <dbReference type="Pfam" id="PF01558"/>
    </source>
</evidence>
<reference evidence="4" key="1">
    <citation type="submission" date="2016-10" db="EMBL/GenBank/DDBJ databases">
        <authorList>
            <person name="Wegmann U."/>
        </authorList>
    </citation>
    <scope>NUCLEOTIDE SEQUENCE [LARGE SCALE GENOMIC DNA]</scope>
</reference>
<dbReference type="GO" id="GO:0047553">
    <property type="term" value="F:2-oxoglutarate synthase activity"/>
    <property type="evidence" value="ECO:0007669"/>
    <property type="project" value="UniProtKB-EC"/>
</dbReference>
<dbReference type="Proteomes" id="UP000186323">
    <property type="component" value="Chromosome I"/>
</dbReference>
<dbReference type="Gene3D" id="3.40.920.10">
    <property type="entry name" value="Pyruvate-ferredoxin oxidoreductase, PFOR, domain III"/>
    <property type="match status" value="1"/>
</dbReference>
<dbReference type="InterPro" id="IPR019752">
    <property type="entry name" value="Pyrv/ketoisovalerate_OxRed_cat"/>
</dbReference>
<dbReference type="RefSeq" id="WP_072334251.1">
    <property type="nucleotide sequence ID" value="NZ_CALJDE010000008.1"/>
</dbReference>
<dbReference type="EC" id="1.2.7.3" evidence="3"/>
<dbReference type="EMBL" id="LT630450">
    <property type="protein sequence ID" value="SFV73032.1"/>
    <property type="molecule type" value="Genomic_DNA"/>
</dbReference>
<evidence type="ECO:0000313" key="3">
    <source>
        <dbReference type="EMBL" id="SFV73032.1"/>
    </source>
</evidence>
<protein>
    <submittedName>
        <fullName evidence="3">2-oxoglutarate oxidoreductase, gamma subunit</fullName>
        <ecNumber evidence="3">1.2.7.3</ecNumber>
    </submittedName>
</protein>
<dbReference type="KEGG" id="dpg:DESPIGER_1180"/>
<organism evidence="3 4">
    <name type="scientific">Desulfovibrio piger</name>
    <dbReference type="NCBI Taxonomy" id="901"/>
    <lineage>
        <taxon>Bacteria</taxon>
        <taxon>Pseudomonadati</taxon>
        <taxon>Thermodesulfobacteriota</taxon>
        <taxon>Desulfovibrionia</taxon>
        <taxon>Desulfovibrionales</taxon>
        <taxon>Desulfovibrionaceae</taxon>
        <taxon>Desulfovibrio</taxon>
    </lineage>
</organism>
<dbReference type="AlphaFoldDB" id="A0A1K1LE98"/>
<evidence type="ECO:0000313" key="4">
    <source>
        <dbReference type="Proteomes" id="UP000186323"/>
    </source>
</evidence>
<sequence>MLTKCMFSGSGGQGSALMAKLVCLASIKEGLKVVMTQTYGIEQRGGDSTAYVIVSDGPIGSPIVEKDATVAVALSKSIYDLCFEGTAPGGTLFCNTSLVEEPRAPEGFVQVGLPVSDMAMEAGSVRSANMVMLGAVLARTGLLKLETVEQVLTETMGAKKPALLEMNIKALHTGYEAGLKG</sequence>
<dbReference type="SUPFAM" id="SSF53323">
    <property type="entry name" value="Pyruvate-ferredoxin oxidoreductase, PFOR, domain III"/>
    <property type="match status" value="1"/>
</dbReference>
<proteinExistence type="predicted"/>
<keyword evidence="4" id="KW-1185">Reference proteome</keyword>
<accession>A0A1K1LE98</accession>
<dbReference type="OrthoDB" id="9789125at2"/>
<gene>
    <name evidence="3" type="ORF">DESPIGER_1180</name>
</gene>
<dbReference type="PANTHER" id="PTHR42730:SF1">
    <property type="entry name" value="2-OXOGLUTARATE SYNTHASE SUBUNIT KORC"/>
    <property type="match status" value="1"/>
</dbReference>